<accession>A0AAD1XCR3</accession>
<dbReference type="InterPro" id="IPR020103">
    <property type="entry name" value="PsdUridine_synth_cat_dom_sf"/>
</dbReference>
<dbReference type="EMBL" id="CAMPGE010012707">
    <property type="protein sequence ID" value="CAI2371469.1"/>
    <property type="molecule type" value="Genomic_DNA"/>
</dbReference>
<dbReference type="PANTHER" id="PTHR21600:SF40">
    <property type="entry name" value="PSEUDOURIDYLATE SYNTHASE RPUSD2"/>
    <property type="match status" value="1"/>
</dbReference>
<dbReference type="InterPro" id="IPR006224">
    <property type="entry name" value="PsdUridine_synth_RluA-like_CS"/>
</dbReference>
<protein>
    <recommendedName>
        <fullName evidence="1">Pseudouridine synthase RsuA/RluA-like domain-containing protein</fullName>
    </recommendedName>
</protein>
<evidence type="ECO:0000259" key="1">
    <source>
        <dbReference type="Pfam" id="PF00849"/>
    </source>
</evidence>
<dbReference type="GO" id="GO:0009982">
    <property type="term" value="F:pseudouridine synthase activity"/>
    <property type="evidence" value="ECO:0007669"/>
    <property type="project" value="InterPro"/>
</dbReference>
<name>A0AAD1XCR3_EUPCR</name>
<dbReference type="PROSITE" id="PS01129">
    <property type="entry name" value="PSI_RLU"/>
    <property type="match status" value="1"/>
</dbReference>
<dbReference type="SUPFAM" id="SSF55120">
    <property type="entry name" value="Pseudouridine synthase"/>
    <property type="match status" value="1"/>
</dbReference>
<sequence>MRNKNRRHRRKELEQKDLEDGVITIPNYLVKNGLRYVEKSQFAFRTYVKGRWVGRTLLDVLEDEFKTNDREYYAQAIQDQRILINELPTTEDHEIDLKDELTHYIERIEVPIIDPTLEIIEENDEYLIVNKPSSIPVHPCGNYKYNSLQLILQREHGYAELRVCNRLDKQTSGIVFCAKSIEAANNFNADLKSLGQIKKAYLARVIGKIDVNKETDDFTLIPDEPSTFLVDKALFRPKSSYCTTIPQDDGKKGKDSQTKFQFLFYDEDSNTSVLKCFPITGRTHQIRVHLKSIGHPIANDPKYGGELFNDIPDLPSIDEEAKEDPSDPYTPKLIEGMCLKIWLHAYEYTFKGKCYSTELPDWATQEYKIPHRFSYEY</sequence>
<dbReference type="Pfam" id="PF00849">
    <property type="entry name" value="PseudoU_synth_2"/>
    <property type="match status" value="1"/>
</dbReference>
<dbReference type="AlphaFoldDB" id="A0AAD1XCR3"/>
<dbReference type="PANTHER" id="PTHR21600">
    <property type="entry name" value="MITOCHONDRIAL RNA PSEUDOURIDINE SYNTHASE"/>
    <property type="match status" value="1"/>
</dbReference>
<evidence type="ECO:0000313" key="3">
    <source>
        <dbReference type="Proteomes" id="UP001295684"/>
    </source>
</evidence>
<dbReference type="GO" id="GO:0003723">
    <property type="term" value="F:RNA binding"/>
    <property type="evidence" value="ECO:0007669"/>
    <property type="project" value="InterPro"/>
</dbReference>
<dbReference type="Gene3D" id="3.30.2350.10">
    <property type="entry name" value="Pseudouridine synthase"/>
    <property type="match status" value="1"/>
</dbReference>
<organism evidence="2 3">
    <name type="scientific">Euplotes crassus</name>
    <dbReference type="NCBI Taxonomy" id="5936"/>
    <lineage>
        <taxon>Eukaryota</taxon>
        <taxon>Sar</taxon>
        <taxon>Alveolata</taxon>
        <taxon>Ciliophora</taxon>
        <taxon>Intramacronucleata</taxon>
        <taxon>Spirotrichea</taxon>
        <taxon>Hypotrichia</taxon>
        <taxon>Euplotida</taxon>
        <taxon>Euplotidae</taxon>
        <taxon>Moneuplotes</taxon>
    </lineage>
</organism>
<proteinExistence type="predicted"/>
<keyword evidence="3" id="KW-1185">Reference proteome</keyword>
<gene>
    <name evidence="2" type="ORF">ECRASSUSDP1_LOCUS12792</name>
</gene>
<dbReference type="Proteomes" id="UP001295684">
    <property type="component" value="Unassembled WGS sequence"/>
</dbReference>
<evidence type="ECO:0000313" key="2">
    <source>
        <dbReference type="EMBL" id="CAI2371469.1"/>
    </source>
</evidence>
<dbReference type="InterPro" id="IPR050188">
    <property type="entry name" value="RluA_PseudoU_synthase"/>
</dbReference>
<dbReference type="GO" id="GO:0000455">
    <property type="term" value="P:enzyme-directed rRNA pseudouridine synthesis"/>
    <property type="evidence" value="ECO:0007669"/>
    <property type="project" value="TreeGrafter"/>
</dbReference>
<dbReference type="CDD" id="cd02557">
    <property type="entry name" value="PseudoU_synth_ScRIB2"/>
    <property type="match status" value="1"/>
</dbReference>
<dbReference type="InterPro" id="IPR006145">
    <property type="entry name" value="PsdUridine_synth_RsuA/RluA"/>
</dbReference>
<comment type="caution">
    <text evidence="2">The sequence shown here is derived from an EMBL/GenBank/DDBJ whole genome shotgun (WGS) entry which is preliminary data.</text>
</comment>
<feature type="domain" description="Pseudouridine synthase RsuA/RluA-like" evidence="1">
    <location>
        <begin position="126"/>
        <end position="291"/>
    </location>
</feature>
<reference evidence="2" key="1">
    <citation type="submission" date="2023-07" db="EMBL/GenBank/DDBJ databases">
        <authorList>
            <consortium name="AG Swart"/>
            <person name="Singh M."/>
            <person name="Singh A."/>
            <person name="Seah K."/>
            <person name="Emmerich C."/>
        </authorList>
    </citation>
    <scope>NUCLEOTIDE SEQUENCE</scope>
    <source>
        <strain evidence="2">DP1</strain>
    </source>
</reference>